<dbReference type="PANTHER" id="PTHR31900">
    <property type="entry name" value="F-BOX/RNI SUPERFAMILY PROTEIN-RELATED"/>
    <property type="match status" value="1"/>
</dbReference>
<proteinExistence type="predicted"/>
<reference evidence="2" key="1">
    <citation type="journal article" date="2024" name="IScience">
        <title>Strigolactones Initiate the Formation of Haustorium-like Structures in Castilleja.</title>
        <authorList>
            <person name="Buerger M."/>
            <person name="Peterson D."/>
            <person name="Chory J."/>
        </authorList>
    </citation>
    <scope>NUCLEOTIDE SEQUENCE [LARGE SCALE GENOMIC DNA]</scope>
</reference>
<evidence type="ECO:0000313" key="1">
    <source>
        <dbReference type="EMBL" id="KAL3645034.1"/>
    </source>
</evidence>
<dbReference type="Proteomes" id="UP001632038">
    <property type="component" value="Unassembled WGS sequence"/>
</dbReference>
<dbReference type="Gene3D" id="3.80.10.10">
    <property type="entry name" value="Ribonuclease Inhibitor"/>
    <property type="match status" value="1"/>
</dbReference>
<dbReference type="PANTHER" id="PTHR31900:SF29">
    <property type="entry name" value="FBD-LIKE DOMAIN FAMILY PROTEIN"/>
    <property type="match status" value="1"/>
</dbReference>
<comment type="caution">
    <text evidence="1">The sequence shown here is derived from an EMBL/GenBank/DDBJ whole genome shotgun (WGS) entry which is preliminary data.</text>
</comment>
<dbReference type="InterPro" id="IPR032675">
    <property type="entry name" value="LRR_dom_sf"/>
</dbReference>
<organism evidence="1 2">
    <name type="scientific">Castilleja foliolosa</name>
    <dbReference type="NCBI Taxonomy" id="1961234"/>
    <lineage>
        <taxon>Eukaryota</taxon>
        <taxon>Viridiplantae</taxon>
        <taxon>Streptophyta</taxon>
        <taxon>Embryophyta</taxon>
        <taxon>Tracheophyta</taxon>
        <taxon>Spermatophyta</taxon>
        <taxon>Magnoliopsida</taxon>
        <taxon>eudicotyledons</taxon>
        <taxon>Gunneridae</taxon>
        <taxon>Pentapetalae</taxon>
        <taxon>asterids</taxon>
        <taxon>lamiids</taxon>
        <taxon>Lamiales</taxon>
        <taxon>Orobanchaceae</taxon>
        <taxon>Pedicularideae</taxon>
        <taxon>Castillejinae</taxon>
        <taxon>Castilleja</taxon>
    </lineage>
</organism>
<keyword evidence="2" id="KW-1185">Reference proteome</keyword>
<gene>
    <name evidence="1" type="ORF">CASFOL_010214</name>
</gene>
<sequence>MAAGEGEIHFPEPIIQRIQSFLNGKKAAQTTILSKSWHSAWLTRPNLDLDDSHFKGSHNRRYSGEYKRSSVDDFKVHSKKTIERYEQSNLKIESFNLCMYLYHYDYFDELAEELIVKALRIGATRICLRLDRNKSFVLPNEVFGADNLVELSVRGCTIKLDDRVVIKCRRLESLSLDDDVSITIDAISKIVSSCPSIENLSIFSKFYQRCDKYVFWSESSDDEYERVEEQGPRVDASATAMPVGVVDNLIPRLRCLVLDYAWFSFFCLGDLLSRFPFLKDFTLYLNRSSKNIGTVFEEGIQISNCSLERIKLAMKGLQRYYSGVRRPTKPRRPRVKFDVPSVRKLTIECAAIPILSFISKPPSREWESHLSIECEDHLGLSTIWFKELSELLTELSQSKTHLFLNATRNMSSFDYKVGDNIIIRKHELENLTLEMTNLLYSSCYPLFDGLFRLCRPKLITQYYNDLMDDLMDDNNMQKTNIDLLCQILEEGIKFKVSSPTQFMYGLNDLEEVKAQINFDVDDDTAEWMPIPLELLLDEDSPHKYVHKQQRIRFLLKWKPI</sequence>
<protein>
    <submittedName>
        <fullName evidence="1">Uncharacterized protein</fullName>
    </submittedName>
</protein>
<dbReference type="SUPFAM" id="SSF52047">
    <property type="entry name" value="RNI-like"/>
    <property type="match status" value="1"/>
</dbReference>
<dbReference type="EMBL" id="JAVIJP010000013">
    <property type="protein sequence ID" value="KAL3645034.1"/>
    <property type="molecule type" value="Genomic_DNA"/>
</dbReference>
<name>A0ABD3DVM4_9LAMI</name>
<accession>A0ABD3DVM4</accession>
<evidence type="ECO:0000313" key="2">
    <source>
        <dbReference type="Proteomes" id="UP001632038"/>
    </source>
</evidence>
<dbReference type="AlphaFoldDB" id="A0ABD3DVM4"/>
<dbReference type="InterPro" id="IPR050232">
    <property type="entry name" value="FBL13/AtMIF1-like"/>
</dbReference>